<dbReference type="PROSITE" id="PS50088">
    <property type="entry name" value="ANK_REPEAT"/>
    <property type="match status" value="4"/>
</dbReference>
<dbReference type="GO" id="GO:0004672">
    <property type="term" value="F:protein kinase activity"/>
    <property type="evidence" value="ECO:0007669"/>
    <property type="project" value="InterPro"/>
</dbReference>
<organism evidence="6 7">
    <name type="scientific">Microdochium trichocladiopsis</name>
    <dbReference type="NCBI Taxonomy" id="1682393"/>
    <lineage>
        <taxon>Eukaryota</taxon>
        <taxon>Fungi</taxon>
        <taxon>Dikarya</taxon>
        <taxon>Ascomycota</taxon>
        <taxon>Pezizomycotina</taxon>
        <taxon>Sordariomycetes</taxon>
        <taxon>Xylariomycetidae</taxon>
        <taxon>Xylariales</taxon>
        <taxon>Microdochiaceae</taxon>
        <taxon>Microdochium</taxon>
    </lineage>
</organism>
<dbReference type="Gene3D" id="1.10.510.10">
    <property type="entry name" value="Transferase(Phosphotransferase) domain 1"/>
    <property type="match status" value="1"/>
</dbReference>
<dbReference type="InterPro" id="IPR011009">
    <property type="entry name" value="Kinase-like_dom_sf"/>
</dbReference>
<dbReference type="PROSITE" id="PS50297">
    <property type="entry name" value="ANK_REP_REGION"/>
    <property type="match status" value="1"/>
</dbReference>
<dbReference type="GO" id="GO:0005524">
    <property type="term" value="F:ATP binding"/>
    <property type="evidence" value="ECO:0007669"/>
    <property type="project" value="InterPro"/>
</dbReference>
<dbReference type="PANTHER" id="PTHR24171:SF9">
    <property type="entry name" value="ANKYRIN REPEAT DOMAIN-CONTAINING PROTEIN 39"/>
    <property type="match status" value="1"/>
</dbReference>
<dbReference type="AlphaFoldDB" id="A0A9P9BQ80"/>
<dbReference type="Proteomes" id="UP000756346">
    <property type="component" value="Unassembled WGS sequence"/>
</dbReference>
<evidence type="ECO:0000256" key="1">
    <source>
        <dbReference type="ARBA" id="ARBA00022737"/>
    </source>
</evidence>
<feature type="repeat" description="ANK" evidence="3">
    <location>
        <begin position="214"/>
        <end position="246"/>
    </location>
</feature>
<feature type="signal peptide" evidence="4">
    <location>
        <begin position="1"/>
        <end position="21"/>
    </location>
</feature>
<evidence type="ECO:0000256" key="2">
    <source>
        <dbReference type="ARBA" id="ARBA00023043"/>
    </source>
</evidence>
<dbReference type="SUPFAM" id="SSF56112">
    <property type="entry name" value="Protein kinase-like (PK-like)"/>
    <property type="match status" value="1"/>
</dbReference>
<dbReference type="InterPro" id="IPR035994">
    <property type="entry name" value="Nucleoside_phosphorylase_sf"/>
</dbReference>
<keyword evidence="1" id="KW-0677">Repeat</keyword>
<protein>
    <recommendedName>
        <fullName evidence="5">Protein kinase domain-containing protein</fullName>
    </recommendedName>
</protein>
<dbReference type="RefSeq" id="XP_046012285.1">
    <property type="nucleotide sequence ID" value="XM_046158660.1"/>
</dbReference>
<dbReference type="OrthoDB" id="341259at2759"/>
<proteinExistence type="predicted"/>
<dbReference type="Pfam" id="PF00069">
    <property type="entry name" value="Pkinase"/>
    <property type="match status" value="1"/>
</dbReference>
<evidence type="ECO:0000256" key="3">
    <source>
        <dbReference type="PROSITE-ProRule" id="PRU00023"/>
    </source>
</evidence>
<sequence length="744" mass="83061">MAERRAYTVGWICATFVECLAARILLDREFEGTEDISASDSNSYIFGQIGQHNVVIATSSASTDRDSSSSIRMGLLVGIGGGVPSSTHDIRLGDVVTGKARKGSPGLIQYDFGKLTQTRLKKVGMMNQAPSVLLNAEAPNPSRHDVLGHTPLHLAAYCGLSEELNALLSDDKLSLNETNKYGRTSLWYASAQGHSLTIEAILSFNPSIDLPTTANETPLTVATAGGHQEVVDKLLRAKAYLNWQEKGGRTALHQAARNGPQGVITLLLDKRANIDAVDITGSTPLPEATRGGHHAAQETVAGRGANINMEDSAGQTPTTLAWSSKQRKWSGYVVDEHLVIQQGTQATCEVLRCTTGADPGELVLRKTFNWSTSRGNQVDKVRRYLLNEHRIFQKLIPPFIVAYLGYEERISRLEAALDDEQEGGPDCVPLALGEDQVWSIIFQVAAAIAYLHHGLAIKRGKFELEKYWEPVIHRDIKPANNPKGQLIVKLCDLGLAKAILSGQRNTRKIGTPDLSLPEVNGGRGWSMKGDIYLFDVTIDELYKHTEPQAELLDLLDRSLAYSWRDSFNMEPLTERSWVVQERLLARRTIYFGTQQIYWECHRLAATETFPETRINPKKRPAREKWMYPPQVPEHWPTASWKLLFCVQPLMVPRTHYGVEYNPYTSLYDNWHTIVETYAPKKLTYPSDKLVAISGLAKEIRARLCKVIPRPHRYLAGHWDYNFMESLSWLADEGPTRPAVYRAPS</sequence>
<dbReference type="PANTHER" id="PTHR24171">
    <property type="entry name" value="ANKYRIN REPEAT DOMAIN-CONTAINING PROTEIN 39-RELATED"/>
    <property type="match status" value="1"/>
</dbReference>
<evidence type="ECO:0000313" key="7">
    <source>
        <dbReference type="Proteomes" id="UP000756346"/>
    </source>
</evidence>
<dbReference type="GO" id="GO:0009116">
    <property type="term" value="P:nucleoside metabolic process"/>
    <property type="evidence" value="ECO:0007669"/>
    <property type="project" value="InterPro"/>
</dbReference>
<evidence type="ECO:0000256" key="4">
    <source>
        <dbReference type="SAM" id="SignalP"/>
    </source>
</evidence>
<feature type="repeat" description="ANK" evidence="3">
    <location>
        <begin position="247"/>
        <end position="279"/>
    </location>
</feature>
<gene>
    <name evidence="6" type="ORF">B0I36DRAFT_362438</name>
</gene>
<dbReference type="EMBL" id="JAGTJQ010000005">
    <property type="protein sequence ID" value="KAH7030605.1"/>
    <property type="molecule type" value="Genomic_DNA"/>
</dbReference>
<keyword evidence="7" id="KW-1185">Reference proteome</keyword>
<accession>A0A9P9BQ80</accession>
<dbReference type="SUPFAM" id="SSF53167">
    <property type="entry name" value="Purine and uridine phosphorylases"/>
    <property type="match status" value="1"/>
</dbReference>
<dbReference type="PROSITE" id="PS50011">
    <property type="entry name" value="PROTEIN_KINASE_DOM"/>
    <property type="match status" value="1"/>
</dbReference>
<dbReference type="InterPro" id="IPR000719">
    <property type="entry name" value="Prot_kinase_dom"/>
</dbReference>
<evidence type="ECO:0000313" key="6">
    <source>
        <dbReference type="EMBL" id="KAH7030605.1"/>
    </source>
</evidence>
<feature type="repeat" description="ANK" evidence="3">
    <location>
        <begin position="280"/>
        <end position="312"/>
    </location>
</feature>
<keyword evidence="4" id="KW-0732">Signal</keyword>
<name>A0A9P9BQ80_9PEZI</name>
<dbReference type="SMART" id="SM00220">
    <property type="entry name" value="S_TKc"/>
    <property type="match status" value="1"/>
</dbReference>
<dbReference type="InterPro" id="IPR002110">
    <property type="entry name" value="Ankyrin_rpt"/>
</dbReference>
<dbReference type="Gene3D" id="1.25.40.20">
    <property type="entry name" value="Ankyrin repeat-containing domain"/>
    <property type="match status" value="2"/>
</dbReference>
<dbReference type="SUPFAM" id="SSF48403">
    <property type="entry name" value="Ankyrin repeat"/>
    <property type="match status" value="1"/>
</dbReference>
<dbReference type="Pfam" id="PF12796">
    <property type="entry name" value="Ank_2"/>
    <property type="match status" value="2"/>
</dbReference>
<feature type="repeat" description="ANK" evidence="3">
    <location>
        <begin position="147"/>
        <end position="180"/>
    </location>
</feature>
<dbReference type="SMART" id="SM00248">
    <property type="entry name" value="ANK"/>
    <property type="match status" value="5"/>
</dbReference>
<dbReference type="Gene3D" id="3.40.50.1580">
    <property type="entry name" value="Nucleoside phosphorylase domain"/>
    <property type="match status" value="1"/>
</dbReference>
<dbReference type="InterPro" id="IPR036770">
    <property type="entry name" value="Ankyrin_rpt-contain_sf"/>
</dbReference>
<feature type="domain" description="Protein kinase" evidence="5">
    <location>
        <begin position="336"/>
        <end position="631"/>
    </location>
</feature>
<evidence type="ECO:0000259" key="5">
    <source>
        <dbReference type="PROSITE" id="PS50011"/>
    </source>
</evidence>
<comment type="caution">
    <text evidence="6">The sequence shown here is derived from an EMBL/GenBank/DDBJ whole genome shotgun (WGS) entry which is preliminary data.</text>
</comment>
<dbReference type="GeneID" id="70188206"/>
<reference evidence="6" key="1">
    <citation type="journal article" date="2021" name="Nat. Commun.">
        <title>Genetic determinants of endophytism in the Arabidopsis root mycobiome.</title>
        <authorList>
            <person name="Mesny F."/>
            <person name="Miyauchi S."/>
            <person name="Thiergart T."/>
            <person name="Pickel B."/>
            <person name="Atanasova L."/>
            <person name="Karlsson M."/>
            <person name="Huettel B."/>
            <person name="Barry K.W."/>
            <person name="Haridas S."/>
            <person name="Chen C."/>
            <person name="Bauer D."/>
            <person name="Andreopoulos W."/>
            <person name="Pangilinan J."/>
            <person name="LaButti K."/>
            <person name="Riley R."/>
            <person name="Lipzen A."/>
            <person name="Clum A."/>
            <person name="Drula E."/>
            <person name="Henrissat B."/>
            <person name="Kohler A."/>
            <person name="Grigoriev I.V."/>
            <person name="Martin F.M."/>
            <person name="Hacquard S."/>
        </authorList>
    </citation>
    <scope>NUCLEOTIDE SEQUENCE</scope>
    <source>
        <strain evidence="6">MPI-CAGE-CH-0230</strain>
    </source>
</reference>
<feature type="chain" id="PRO_5040301358" description="Protein kinase domain-containing protein" evidence="4">
    <location>
        <begin position="22"/>
        <end position="744"/>
    </location>
</feature>
<keyword evidence="2 3" id="KW-0040">ANK repeat</keyword>